<sequence>MSILDRRPIESALPTLARPIIGNWKTLGAQRAGLEDMLKEMKRKDDILPKLMTSTGSYEDLLKNNYCCKSRPKMMSLLPSSNLEDYKASREKCYKQIQAAIANYSPGCNNECKAAVQVIL</sequence>
<reference evidence="1 2" key="1">
    <citation type="journal article" date="2022" name="G3 (Bethesda)">
        <title>Whole-genome sequence and methylome profiling of the almond [Prunus dulcis (Mill.) D.A. Webb] cultivar 'Nonpareil'.</title>
        <authorList>
            <person name="D'Amico-Willman K.M."/>
            <person name="Ouma W.Z."/>
            <person name="Meulia T."/>
            <person name="Sideli G.M."/>
            <person name="Gradziel T.M."/>
            <person name="Fresnedo-Ramirez J."/>
        </authorList>
    </citation>
    <scope>NUCLEOTIDE SEQUENCE [LARGE SCALE GENOMIC DNA]</scope>
    <source>
        <strain evidence="1">Clone GOH B32 T37-40</strain>
    </source>
</reference>
<comment type="caution">
    <text evidence="1">The sequence shown here is derived from an EMBL/GenBank/DDBJ whole genome shotgun (WGS) entry which is preliminary data.</text>
</comment>
<accession>A0AAD5F4S9</accession>
<evidence type="ECO:0000313" key="1">
    <source>
        <dbReference type="EMBL" id="KAI5353224.1"/>
    </source>
</evidence>
<dbReference type="EMBL" id="JAJFAZ020000001">
    <property type="protein sequence ID" value="KAI5353224.1"/>
    <property type="molecule type" value="Genomic_DNA"/>
</dbReference>
<gene>
    <name evidence="1" type="ORF">L3X38_006117</name>
</gene>
<evidence type="ECO:0000313" key="2">
    <source>
        <dbReference type="Proteomes" id="UP001054821"/>
    </source>
</evidence>
<protein>
    <submittedName>
        <fullName evidence="1">Uncharacterized protein</fullName>
    </submittedName>
</protein>
<organism evidence="1 2">
    <name type="scientific">Prunus dulcis</name>
    <name type="common">Almond</name>
    <name type="synonym">Amygdalus dulcis</name>
    <dbReference type="NCBI Taxonomy" id="3755"/>
    <lineage>
        <taxon>Eukaryota</taxon>
        <taxon>Viridiplantae</taxon>
        <taxon>Streptophyta</taxon>
        <taxon>Embryophyta</taxon>
        <taxon>Tracheophyta</taxon>
        <taxon>Spermatophyta</taxon>
        <taxon>Magnoliopsida</taxon>
        <taxon>eudicotyledons</taxon>
        <taxon>Gunneridae</taxon>
        <taxon>Pentapetalae</taxon>
        <taxon>rosids</taxon>
        <taxon>fabids</taxon>
        <taxon>Rosales</taxon>
        <taxon>Rosaceae</taxon>
        <taxon>Amygdaloideae</taxon>
        <taxon>Amygdaleae</taxon>
        <taxon>Prunus</taxon>
    </lineage>
</organism>
<keyword evidence="2" id="KW-1185">Reference proteome</keyword>
<dbReference type="Proteomes" id="UP001054821">
    <property type="component" value="Chromosome 1"/>
</dbReference>
<proteinExistence type="predicted"/>
<dbReference type="AlphaFoldDB" id="A0AAD5F4S9"/>
<name>A0AAD5F4S9_PRUDU</name>